<feature type="non-terminal residue" evidence="2">
    <location>
        <position position="1"/>
    </location>
</feature>
<dbReference type="InterPro" id="IPR013762">
    <property type="entry name" value="Integrase-like_cat_sf"/>
</dbReference>
<dbReference type="AlphaFoldDB" id="X1BIV9"/>
<sequence>LNLLLNGAKLGATIREVMYNIGNHFGWKSFCPYSLRKWFRTELTLDDCNEALIESWMGHVLGRVKGAYFLPPVERQKEAYQSHYKALKLS</sequence>
<comment type="caution">
    <text evidence="2">The sequence shown here is derived from an EMBL/GenBank/DDBJ whole genome shotgun (WGS) entry which is preliminary data.</text>
</comment>
<organism evidence="2">
    <name type="scientific">marine sediment metagenome</name>
    <dbReference type="NCBI Taxonomy" id="412755"/>
    <lineage>
        <taxon>unclassified sequences</taxon>
        <taxon>metagenomes</taxon>
        <taxon>ecological metagenomes</taxon>
    </lineage>
</organism>
<dbReference type="GO" id="GO:0015074">
    <property type="term" value="P:DNA integration"/>
    <property type="evidence" value="ECO:0007669"/>
    <property type="project" value="InterPro"/>
</dbReference>
<dbReference type="SUPFAM" id="SSF56349">
    <property type="entry name" value="DNA breaking-rejoining enzymes"/>
    <property type="match status" value="1"/>
</dbReference>
<evidence type="ECO:0000313" key="2">
    <source>
        <dbReference type="EMBL" id="GAG84023.1"/>
    </source>
</evidence>
<dbReference type="GO" id="GO:0003677">
    <property type="term" value="F:DNA binding"/>
    <property type="evidence" value="ECO:0007669"/>
    <property type="project" value="InterPro"/>
</dbReference>
<dbReference type="InterPro" id="IPR011010">
    <property type="entry name" value="DNA_brk_join_enz"/>
</dbReference>
<dbReference type="EMBL" id="BART01019269">
    <property type="protein sequence ID" value="GAG84023.1"/>
    <property type="molecule type" value="Genomic_DNA"/>
</dbReference>
<protein>
    <submittedName>
        <fullName evidence="2">Uncharacterized protein</fullName>
    </submittedName>
</protein>
<accession>X1BIV9</accession>
<evidence type="ECO:0000256" key="1">
    <source>
        <dbReference type="ARBA" id="ARBA00023172"/>
    </source>
</evidence>
<reference evidence="2" key="1">
    <citation type="journal article" date="2014" name="Front. Microbiol.">
        <title>High frequency of phylogenetically diverse reductive dehalogenase-homologous genes in deep subseafloor sedimentary metagenomes.</title>
        <authorList>
            <person name="Kawai M."/>
            <person name="Futagami T."/>
            <person name="Toyoda A."/>
            <person name="Takaki Y."/>
            <person name="Nishi S."/>
            <person name="Hori S."/>
            <person name="Arai W."/>
            <person name="Tsubouchi T."/>
            <person name="Morono Y."/>
            <person name="Uchiyama I."/>
            <person name="Ito T."/>
            <person name="Fujiyama A."/>
            <person name="Inagaki F."/>
            <person name="Takami H."/>
        </authorList>
    </citation>
    <scope>NUCLEOTIDE SEQUENCE</scope>
    <source>
        <strain evidence="2">Expedition CK06-06</strain>
    </source>
</reference>
<dbReference type="Gene3D" id="1.10.443.10">
    <property type="entry name" value="Intergrase catalytic core"/>
    <property type="match status" value="1"/>
</dbReference>
<dbReference type="GO" id="GO:0006310">
    <property type="term" value="P:DNA recombination"/>
    <property type="evidence" value="ECO:0007669"/>
    <property type="project" value="UniProtKB-KW"/>
</dbReference>
<proteinExistence type="predicted"/>
<gene>
    <name evidence="2" type="ORF">S01H4_36111</name>
</gene>
<keyword evidence="1" id="KW-0233">DNA recombination</keyword>
<name>X1BIV9_9ZZZZ</name>